<evidence type="ECO:0000313" key="7">
    <source>
        <dbReference type="EMBL" id="MXY34405.1"/>
    </source>
</evidence>
<dbReference type="GO" id="GO:0140359">
    <property type="term" value="F:ABC-type transporter activity"/>
    <property type="evidence" value="ECO:0007669"/>
    <property type="project" value="InterPro"/>
</dbReference>
<gene>
    <name evidence="7" type="ORF">F4Y60_10045</name>
</gene>
<evidence type="ECO:0000259" key="6">
    <source>
        <dbReference type="PROSITE" id="PS50929"/>
    </source>
</evidence>
<feature type="non-terminal residue" evidence="7">
    <location>
        <position position="112"/>
    </location>
</feature>
<dbReference type="GO" id="GO:0005524">
    <property type="term" value="F:ATP binding"/>
    <property type="evidence" value="ECO:0007669"/>
    <property type="project" value="InterPro"/>
</dbReference>
<dbReference type="InterPro" id="IPR036640">
    <property type="entry name" value="ABC1_TM_sf"/>
</dbReference>
<comment type="subcellular location">
    <subcellularLocation>
        <location evidence="1">Cell membrane</location>
        <topology evidence="1">Multi-pass membrane protein</topology>
    </subcellularLocation>
</comment>
<evidence type="ECO:0000256" key="3">
    <source>
        <dbReference type="ARBA" id="ARBA00022989"/>
    </source>
</evidence>
<evidence type="ECO:0000256" key="4">
    <source>
        <dbReference type="ARBA" id="ARBA00023136"/>
    </source>
</evidence>
<proteinExistence type="predicted"/>
<protein>
    <submittedName>
        <fullName evidence="7">ABC transporter</fullName>
    </submittedName>
</protein>
<dbReference type="GO" id="GO:0005886">
    <property type="term" value="C:plasma membrane"/>
    <property type="evidence" value="ECO:0007669"/>
    <property type="project" value="UniProtKB-SubCell"/>
</dbReference>
<organism evidence="7">
    <name type="scientific">Boseongicola sp. SB0664_bin_43</name>
    <dbReference type="NCBI Taxonomy" id="2604844"/>
    <lineage>
        <taxon>Bacteria</taxon>
        <taxon>Pseudomonadati</taxon>
        <taxon>Pseudomonadota</taxon>
        <taxon>Alphaproteobacteria</taxon>
        <taxon>Rhodobacterales</taxon>
        <taxon>Paracoccaceae</taxon>
        <taxon>Boseongicola</taxon>
    </lineage>
</organism>
<feature type="transmembrane region" description="Helical" evidence="5">
    <location>
        <begin position="31"/>
        <end position="51"/>
    </location>
</feature>
<dbReference type="PROSITE" id="PS50929">
    <property type="entry name" value="ABC_TM1F"/>
    <property type="match status" value="1"/>
</dbReference>
<evidence type="ECO:0000256" key="2">
    <source>
        <dbReference type="ARBA" id="ARBA00022692"/>
    </source>
</evidence>
<dbReference type="SUPFAM" id="SSF90123">
    <property type="entry name" value="ABC transporter transmembrane region"/>
    <property type="match status" value="1"/>
</dbReference>
<keyword evidence="2 5" id="KW-0812">Transmembrane</keyword>
<keyword evidence="3 5" id="KW-1133">Transmembrane helix</keyword>
<evidence type="ECO:0000256" key="5">
    <source>
        <dbReference type="SAM" id="Phobius"/>
    </source>
</evidence>
<feature type="domain" description="ABC transmembrane type-1" evidence="6">
    <location>
        <begin position="33"/>
        <end position="112"/>
    </location>
</feature>
<comment type="caution">
    <text evidence="7">The sequence shown here is derived from an EMBL/GenBank/DDBJ whole genome shotgun (WGS) entry which is preliminary data.</text>
</comment>
<dbReference type="AlphaFoldDB" id="A0A6B0Y233"/>
<dbReference type="Pfam" id="PF00664">
    <property type="entry name" value="ABC_membrane"/>
    <property type="match status" value="1"/>
</dbReference>
<dbReference type="EMBL" id="VXRY01000402">
    <property type="protein sequence ID" value="MXY34405.1"/>
    <property type="molecule type" value="Genomic_DNA"/>
</dbReference>
<feature type="transmembrane region" description="Helical" evidence="5">
    <location>
        <begin position="71"/>
        <end position="92"/>
    </location>
</feature>
<name>A0A6B0Y233_9RHOB</name>
<sequence>MTDVSGHDRAKSRNVRALQALWPFVRHYRGMVAVASVALVLTAVVSLMLPIAVRRVVDGFETSAANLLDDYFTAALGLALLLALGTGLRYYLVTWLGERVVADIRIAVFDRM</sequence>
<accession>A0A6B0Y233</accession>
<keyword evidence="4 5" id="KW-0472">Membrane</keyword>
<evidence type="ECO:0000256" key="1">
    <source>
        <dbReference type="ARBA" id="ARBA00004651"/>
    </source>
</evidence>
<dbReference type="Gene3D" id="1.20.1560.10">
    <property type="entry name" value="ABC transporter type 1, transmembrane domain"/>
    <property type="match status" value="1"/>
</dbReference>
<dbReference type="InterPro" id="IPR011527">
    <property type="entry name" value="ABC1_TM_dom"/>
</dbReference>
<reference evidence="7" key="1">
    <citation type="submission" date="2019-09" db="EMBL/GenBank/DDBJ databases">
        <title>Characterisation of the sponge microbiome using genome-centric metagenomics.</title>
        <authorList>
            <person name="Engelberts J.P."/>
            <person name="Robbins S.J."/>
            <person name="De Goeij J.M."/>
            <person name="Aranda M."/>
            <person name="Bell S.C."/>
            <person name="Webster N.S."/>
        </authorList>
    </citation>
    <scope>NUCLEOTIDE SEQUENCE</scope>
    <source>
        <strain evidence="7">SB0664_bin_43</strain>
    </source>
</reference>